<reference evidence="2 3" key="1">
    <citation type="submission" date="2021-04" db="EMBL/GenBank/DDBJ databases">
        <title>Genome analysis of Polyangium sp.</title>
        <authorList>
            <person name="Li Y."/>
            <person name="Wang J."/>
        </authorList>
    </citation>
    <scope>NUCLEOTIDE SEQUENCE [LARGE SCALE GENOMIC DNA]</scope>
    <source>
        <strain evidence="2 3">SDU14</strain>
    </source>
</reference>
<organism evidence="2 3">
    <name type="scientific">Polyangium jinanense</name>
    <dbReference type="NCBI Taxonomy" id="2829994"/>
    <lineage>
        <taxon>Bacteria</taxon>
        <taxon>Pseudomonadati</taxon>
        <taxon>Myxococcota</taxon>
        <taxon>Polyangia</taxon>
        <taxon>Polyangiales</taxon>
        <taxon>Polyangiaceae</taxon>
        <taxon>Polyangium</taxon>
    </lineage>
</organism>
<dbReference type="EMBL" id="JAGTJJ010000040">
    <property type="protein sequence ID" value="MDC3986523.1"/>
    <property type="molecule type" value="Genomic_DNA"/>
</dbReference>
<proteinExistence type="predicted"/>
<evidence type="ECO:0000313" key="2">
    <source>
        <dbReference type="EMBL" id="MDC3986523.1"/>
    </source>
</evidence>
<gene>
    <name evidence="2" type="ORF">KEG57_38970</name>
</gene>
<feature type="region of interest" description="Disordered" evidence="1">
    <location>
        <begin position="1"/>
        <end position="59"/>
    </location>
</feature>
<dbReference type="Proteomes" id="UP001151081">
    <property type="component" value="Unassembled WGS sequence"/>
</dbReference>
<sequence>MTNARELSRQDSFGDLRSLGVAEPPGEPDKDVRPDVNGRDALGDRQRLGDPCVGQEGNQLLTRTARESAEAAARELGEPAIATAFELSALYKRRAKKKTEEPQGGGGPQGG</sequence>
<accession>A0A9X3XD78</accession>
<name>A0A9X3XD78_9BACT</name>
<protein>
    <submittedName>
        <fullName evidence="2">Uncharacterized protein</fullName>
    </submittedName>
</protein>
<evidence type="ECO:0000313" key="3">
    <source>
        <dbReference type="Proteomes" id="UP001151081"/>
    </source>
</evidence>
<dbReference type="RefSeq" id="WP_272459436.1">
    <property type="nucleotide sequence ID" value="NZ_JAGTJJ010000040.1"/>
</dbReference>
<evidence type="ECO:0000256" key="1">
    <source>
        <dbReference type="SAM" id="MobiDB-lite"/>
    </source>
</evidence>
<dbReference type="AlphaFoldDB" id="A0A9X3XD78"/>
<feature type="compositionally biased region" description="Basic and acidic residues" evidence="1">
    <location>
        <begin position="1"/>
        <end position="14"/>
    </location>
</feature>
<feature type="compositionally biased region" description="Basic and acidic residues" evidence="1">
    <location>
        <begin position="27"/>
        <end position="48"/>
    </location>
</feature>
<keyword evidence="3" id="KW-1185">Reference proteome</keyword>
<comment type="caution">
    <text evidence="2">The sequence shown here is derived from an EMBL/GenBank/DDBJ whole genome shotgun (WGS) entry which is preliminary data.</text>
</comment>